<comment type="caution">
    <text evidence="3">The sequence shown here is derived from an EMBL/GenBank/DDBJ whole genome shotgun (WGS) entry which is preliminary data.</text>
</comment>
<accession>A0A7W9GUK9</accession>
<dbReference type="Pfam" id="PF13191">
    <property type="entry name" value="AAA_16"/>
    <property type="match status" value="1"/>
</dbReference>
<dbReference type="InterPro" id="IPR041664">
    <property type="entry name" value="AAA_16"/>
</dbReference>
<organism evidence="3 4">
    <name type="scientific">Jiangella mangrovi</name>
    <dbReference type="NCBI Taxonomy" id="1524084"/>
    <lineage>
        <taxon>Bacteria</taxon>
        <taxon>Bacillati</taxon>
        <taxon>Actinomycetota</taxon>
        <taxon>Actinomycetes</taxon>
        <taxon>Jiangellales</taxon>
        <taxon>Jiangellaceae</taxon>
        <taxon>Jiangella</taxon>
    </lineage>
</organism>
<evidence type="ECO:0000259" key="2">
    <source>
        <dbReference type="Pfam" id="PF13191"/>
    </source>
</evidence>
<feature type="domain" description="Orc1-like AAA ATPase" evidence="2">
    <location>
        <begin position="5"/>
        <end position="264"/>
    </location>
</feature>
<gene>
    <name evidence="3" type="ORF">HD601_004955</name>
</gene>
<reference evidence="3 4" key="1">
    <citation type="submission" date="2020-08" db="EMBL/GenBank/DDBJ databases">
        <title>Sequencing the genomes of 1000 actinobacteria strains.</title>
        <authorList>
            <person name="Klenk H.-P."/>
        </authorList>
    </citation>
    <scope>NUCLEOTIDE SEQUENCE [LARGE SCALE GENOMIC DNA]</scope>
    <source>
        <strain evidence="3 4">DSM 102122</strain>
    </source>
</reference>
<proteinExistence type="predicted"/>
<dbReference type="RefSeq" id="WP_184826400.1">
    <property type="nucleotide sequence ID" value="NZ_JACHMM010000001.1"/>
</dbReference>
<dbReference type="SUPFAM" id="SSF52540">
    <property type="entry name" value="P-loop containing nucleoside triphosphate hydrolases"/>
    <property type="match status" value="1"/>
</dbReference>
<protein>
    <submittedName>
        <fullName evidence="3">Tetratricopeptide (TPR) repeat protein</fullName>
    </submittedName>
</protein>
<sequence>MGGTRERLVADLLAHVDEVRATGRPRLVTLEAGTGWGKTRLVQELYARMAAERQQAPAYWPESLFAGADDALPLEGRRKRLYPTGFTPAEGAVPHWFWWGITATAHRHGTAVQALAQDLMQVEAHSAALERRWRELAGVRDKAVRVLRGEDAAEFGTVLRDEGVTRAAEAIVGSAIPGLGFLMWAGGVVWRQRQRWSADPGPQPVDAQGQNRTDLVTELATSLGSFARVGLPVIIVVEDLHDADASLADFLTRVLTAPSGPVLVFATAWPGLLDGEEVAAHRVLDEVPADRVRRMRQPAELPDLEPRALDELAVHLLPDASAAERRLLTSRFTVPLTLEVACSVRSIREAVAVHDLRAEDVDELPRDVEGLYRVVWSQLPAATREALMVAALATPRTAGQLFRDGSWDADVVATALAALPWLDDQVREILAGAGTDSTAYAWVRRVDDWLRRFHEPAQLDVAVDASDEELGRRRRRAIHEALAAHLDPRESGLAAPRRRWQAQMLVSLAAEGFVGWTEPVYESLDLLVDEAREQPDTDSLRTVVALARSAPTGDSSPAGLRRRRHLGEALRQLGRTDDAVAELSEVVRLREASGELGDDYALDLNQLALAESGAGRQERALELHRRVVDVLSATYASDAPELWAARNNLAIAVNSVGRTAEAIDLLEKLVADSGTGLENLELYHMARTNLAGCYLAAGELMHGIFFSQTSVHMAEATFGSHHPITLHALDMLAQAAWAAGAADLARQVADRHARIAADVLGEDHPSAVSAAQAAAHIAEHEPPEPPITLPPWTPADQTLLILGRNTHGKEIYTYLRIHPDRVDALRATFAGGGLFRPGDWGAVVASGYGKPTPRDTALTGIPEYMIYFTPNDGGENGAENHGPRDTVEDLPPDASPGGSNCR</sequence>
<keyword evidence="4" id="KW-1185">Reference proteome</keyword>
<feature type="region of interest" description="Disordered" evidence="1">
    <location>
        <begin position="869"/>
        <end position="902"/>
    </location>
</feature>
<dbReference type="AlphaFoldDB" id="A0A7W9GUK9"/>
<dbReference type="EMBL" id="JACHMM010000001">
    <property type="protein sequence ID" value="MBB5790380.1"/>
    <property type="molecule type" value="Genomic_DNA"/>
</dbReference>
<name>A0A7W9GUK9_9ACTN</name>
<evidence type="ECO:0000313" key="3">
    <source>
        <dbReference type="EMBL" id="MBB5790380.1"/>
    </source>
</evidence>
<dbReference type="InterPro" id="IPR027417">
    <property type="entry name" value="P-loop_NTPase"/>
</dbReference>
<dbReference type="SUPFAM" id="SSF48452">
    <property type="entry name" value="TPR-like"/>
    <property type="match status" value="2"/>
</dbReference>
<dbReference type="Gene3D" id="1.25.40.10">
    <property type="entry name" value="Tetratricopeptide repeat domain"/>
    <property type="match status" value="2"/>
</dbReference>
<evidence type="ECO:0000256" key="1">
    <source>
        <dbReference type="SAM" id="MobiDB-lite"/>
    </source>
</evidence>
<evidence type="ECO:0000313" key="4">
    <source>
        <dbReference type="Proteomes" id="UP000542813"/>
    </source>
</evidence>
<dbReference type="InterPro" id="IPR011990">
    <property type="entry name" value="TPR-like_helical_dom_sf"/>
</dbReference>
<dbReference type="Proteomes" id="UP000542813">
    <property type="component" value="Unassembled WGS sequence"/>
</dbReference>